<accession>A0AAD5YPX5</accession>
<comment type="caution">
    <text evidence="2">The sequence shown here is derived from an EMBL/GenBank/DDBJ whole genome shotgun (WGS) entry which is preliminary data.</text>
</comment>
<name>A0AAD5YPX5_9AGAR</name>
<dbReference type="EMBL" id="JANIEX010001842">
    <property type="protein sequence ID" value="KAJ3553972.1"/>
    <property type="molecule type" value="Genomic_DNA"/>
</dbReference>
<evidence type="ECO:0000313" key="3">
    <source>
        <dbReference type="Proteomes" id="UP001213000"/>
    </source>
</evidence>
<reference evidence="2" key="1">
    <citation type="submission" date="2022-07" db="EMBL/GenBank/DDBJ databases">
        <title>Genome Sequence of Leucocoprinus birnbaumii.</title>
        <authorList>
            <person name="Buettner E."/>
        </authorList>
    </citation>
    <scope>NUCLEOTIDE SEQUENCE</scope>
    <source>
        <strain evidence="2">VT141</strain>
    </source>
</reference>
<sequence>MLSTPDSSLPRSPAKAPTSPSRDRALIVTSDSERFLMLDVSHAQDPAAIRERIFTKLHIYTDEEQVQFDLPD</sequence>
<dbReference type="Proteomes" id="UP001213000">
    <property type="component" value="Unassembled WGS sequence"/>
</dbReference>
<gene>
    <name evidence="2" type="ORF">NP233_g12523</name>
</gene>
<proteinExistence type="predicted"/>
<keyword evidence="3" id="KW-1185">Reference proteome</keyword>
<protein>
    <submittedName>
        <fullName evidence="2">Uncharacterized protein</fullName>
    </submittedName>
</protein>
<organism evidence="2 3">
    <name type="scientific">Leucocoprinus birnbaumii</name>
    <dbReference type="NCBI Taxonomy" id="56174"/>
    <lineage>
        <taxon>Eukaryota</taxon>
        <taxon>Fungi</taxon>
        <taxon>Dikarya</taxon>
        <taxon>Basidiomycota</taxon>
        <taxon>Agaricomycotina</taxon>
        <taxon>Agaricomycetes</taxon>
        <taxon>Agaricomycetidae</taxon>
        <taxon>Agaricales</taxon>
        <taxon>Agaricineae</taxon>
        <taxon>Agaricaceae</taxon>
        <taxon>Leucocoprinus</taxon>
    </lineage>
</organism>
<feature type="region of interest" description="Disordered" evidence="1">
    <location>
        <begin position="1"/>
        <end position="25"/>
    </location>
</feature>
<evidence type="ECO:0000313" key="2">
    <source>
        <dbReference type="EMBL" id="KAJ3553972.1"/>
    </source>
</evidence>
<evidence type="ECO:0000256" key="1">
    <source>
        <dbReference type="SAM" id="MobiDB-lite"/>
    </source>
</evidence>
<feature type="compositionally biased region" description="Polar residues" evidence="1">
    <location>
        <begin position="1"/>
        <end position="10"/>
    </location>
</feature>
<dbReference type="AlphaFoldDB" id="A0AAD5YPX5"/>